<dbReference type="Pfam" id="PF16499">
    <property type="entry name" value="Melibiase_2"/>
    <property type="match status" value="1"/>
</dbReference>
<feature type="signal peptide" evidence="6">
    <location>
        <begin position="1"/>
        <end position="20"/>
    </location>
</feature>
<dbReference type="EMBL" id="JARKIF010000012">
    <property type="protein sequence ID" value="KAJ7625904.1"/>
    <property type="molecule type" value="Genomic_DNA"/>
</dbReference>
<dbReference type="Gene3D" id="3.20.20.70">
    <property type="entry name" value="Aldolase class I"/>
    <property type="match status" value="1"/>
</dbReference>
<comment type="catalytic activity">
    <reaction evidence="1">
        <text>Hydrolysis of terminal, non-reducing alpha-D-galactose residues in alpha-D-galactosides, including galactose oligosaccharides, galactomannans and galactolipids.</text>
        <dbReference type="EC" id="3.2.1.22"/>
    </reaction>
</comment>
<accession>A0AAD7FLK8</accession>
<dbReference type="InterPro" id="IPR017853">
    <property type="entry name" value="GH"/>
</dbReference>
<evidence type="ECO:0000256" key="1">
    <source>
        <dbReference type="ARBA" id="ARBA00001255"/>
    </source>
</evidence>
<dbReference type="InterPro" id="IPR002241">
    <property type="entry name" value="Glyco_hydro_27"/>
</dbReference>
<keyword evidence="4 7" id="KW-0378">Hydrolase</keyword>
<reference evidence="7" key="1">
    <citation type="submission" date="2023-03" db="EMBL/GenBank/DDBJ databases">
        <title>Massive genome expansion in bonnet fungi (Mycena s.s.) driven by repeated elements and novel gene families across ecological guilds.</title>
        <authorList>
            <consortium name="Lawrence Berkeley National Laboratory"/>
            <person name="Harder C.B."/>
            <person name="Miyauchi S."/>
            <person name="Viragh M."/>
            <person name="Kuo A."/>
            <person name="Thoen E."/>
            <person name="Andreopoulos B."/>
            <person name="Lu D."/>
            <person name="Skrede I."/>
            <person name="Drula E."/>
            <person name="Henrissat B."/>
            <person name="Morin E."/>
            <person name="Kohler A."/>
            <person name="Barry K."/>
            <person name="LaButti K."/>
            <person name="Morin E."/>
            <person name="Salamov A."/>
            <person name="Lipzen A."/>
            <person name="Mereny Z."/>
            <person name="Hegedus B."/>
            <person name="Baldrian P."/>
            <person name="Stursova M."/>
            <person name="Weitz H."/>
            <person name="Taylor A."/>
            <person name="Grigoriev I.V."/>
            <person name="Nagy L.G."/>
            <person name="Martin F."/>
            <person name="Kauserud H."/>
        </authorList>
    </citation>
    <scope>NUCLEOTIDE SEQUENCE</scope>
    <source>
        <strain evidence="7">9284</strain>
    </source>
</reference>
<evidence type="ECO:0000256" key="3">
    <source>
        <dbReference type="ARBA" id="ARBA00012755"/>
    </source>
</evidence>
<evidence type="ECO:0000256" key="5">
    <source>
        <dbReference type="ARBA" id="ARBA00023295"/>
    </source>
</evidence>
<keyword evidence="8" id="KW-1185">Reference proteome</keyword>
<dbReference type="EC" id="3.2.1.22" evidence="3"/>
<dbReference type="PANTHER" id="PTHR11452:SF33">
    <property type="entry name" value="ALPHA-GALACTOSIDASE 2"/>
    <property type="match status" value="1"/>
</dbReference>
<dbReference type="PANTHER" id="PTHR11452">
    <property type="entry name" value="ALPHA-GALACTOSIDASE/ALPHA-N-ACETYLGALACTOSAMINIDASE"/>
    <property type="match status" value="1"/>
</dbReference>
<feature type="chain" id="PRO_5041976928" description="alpha-galactosidase" evidence="6">
    <location>
        <begin position="21"/>
        <end position="487"/>
    </location>
</feature>
<dbReference type="AlphaFoldDB" id="A0AAD7FLK8"/>
<protein>
    <recommendedName>
        <fullName evidence="3">alpha-galactosidase</fullName>
        <ecNumber evidence="3">3.2.1.22</ecNumber>
    </recommendedName>
</protein>
<organism evidence="7 8">
    <name type="scientific">Roridomyces roridus</name>
    <dbReference type="NCBI Taxonomy" id="1738132"/>
    <lineage>
        <taxon>Eukaryota</taxon>
        <taxon>Fungi</taxon>
        <taxon>Dikarya</taxon>
        <taxon>Basidiomycota</taxon>
        <taxon>Agaricomycotina</taxon>
        <taxon>Agaricomycetes</taxon>
        <taxon>Agaricomycetidae</taxon>
        <taxon>Agaricales</taxon>
        <taxon>Marasmiineae</taxon>
        <taxon>Mycenaceae</taxon>
        <taxon>Roridomyces</taxon>
    </lineage>
</organism>
<evidence type="ECO:0000313" key="8">
    <source>
        <dbReference type="Proteomes" id="UP001221142"/>
    </source>
</evidence>
<dbReference type="InterPro" id="IPR013785">
    <property type="entry name" value="Aldolase_TIM"/>
</dbReference>
<dbReference type="SUPFAM" id="SSF51445">
    <property type="entry name" value="(Trans)glycosidases"/>
    <property type="match status" value="1"/>
</dbReference>
<dbReference type="Proteomes" id="UP001221142">
    <property type="component" value="Unassembled WGS sequence"/>
</dbReference>
<comment type="caution">
    <text evidence="7">The sequence shown here is derived from an EMBL/GenBank/DDBJ whole genome shotgun (WGS) entry which is preliminary data.</text>
</comment>
<gene>
    <name evidence="7" type="ORF">FB45DRAFT_796116</name>
</gene>
<evidence type="ECO:0000256" key="4">
    <source>
        <dbReference type="ARBA" id="ARBA00022801"/>
    </source>
</evidence>
<evidence type="ECO:0000256" key="2">
    <source>
        <dbReference type="ARBA" id="ARBA00009743"/>
    </source>
</evidence>
<evidence type="ECO:0000256" key="6">
    <source>
        <dbReference type="SAM" id="SignalP"/>
    </source>
</evidence>
<dbReference type="GO" id="GO:0004557">
    <property type="term" value="F:alpha-galactosidase activity"/>
    <property type="evidence" value="ECO:0007669"/>
    <property type="project" value="UniProtKB-EC"/>
</dbReference>
<comment type="similarity">
    <text evidence="2">Belongs to the glycosyl hydrolase 27 family.</text>
</comment>
<proteinExistence type="inferred from homology"/>
<keyword evidence="5" id="KW-0326">Glycosidase</keyword>
<evidence type="ECO:0000313" key="7">
    <source>
        <dbReference type="EMBL" id="KAJ7625904.1"/>
    </source>
</evidence>
<name>A0AAD7FLK8_9AGAR</name>
<dbReference type="GO" id="GO:0005975">
    <property type="term" value="P:carbohydrate metabolic process"/>
    <property type="evidence" value="ECO:0007669"/>
    <property type="project" value="InterPro"/>
</dbReference>
<keyword evidence="6" id="KW-0732">Signal</keyword>
<sequence length="487" mass="51964">MGLLTACGLFLLYSVQLAASSPPFYGKSALGHTSPARGWNSFVAQSNSNGLSVGYVDSQCSFFYNNVQPGYDYICSFDSGWSVSCNGDDNGRILADPGVFSTMSIQDFAEKLHSNGMKLGIYMIPGAFTSDANKTVEGTNITIGSLFNTTVDGRTGINNNYNCRNDFIYSLDGVQQWHDSVVKQFVLWGVDFVKLDYITPGSSLGDNDGDSKPANDSGAVVAMHSAITRLAPGMRLDISWALDRQEPFFDIWKHDADTLRVDQDINAGNNPVVWAVLQRTLEMYRQFITLTIDPSPMMIRPDMDSLVVATNTTASNWSAFSTIERYSQLTLWLGAGANLILGSDLTKVDALGRMLTTHPEVLDAAGFTANWPMVPKLNSGAPSQLQAWIAGPNSAGTGAEAVVVLSNLGPDLGQGAFGTQLNGTQGVGATLAQLGIGSGKWSVRRVLGGGNGKTDFTNLGTVNGPAGVVNASLVEHETVLLKLTKVA</sequence>